<name>A0A6J3M858_9PEZI</name>
<dbReference type="GeneID" id="54362675"/>
<evidence type="ECO:0000313" key="2">
    <source>
        <dbReference type="Proteomes" id="UP000504637"/>
    </source>
</evidence>
<dbReference type="OrthoDB" id="37659at2759"/>
<proteinExistence type="predicted"/>
<reference evidence="3" key="2">
    <citation type="submission" date="2020-04" db="EMBL/GenBank/DDBJ databases">
        <authorList>
            <consortium name="NCBI Genome Project"/>
        </authorList>
    </citation>
    <scope>NUCLEOTIDE SEQUENCE</scope>
    <source>
        <strain evidence="3">CBS 342.82</strain>
    </source>
</reference>
<reference evidence="3" key="1">
    <citation type="submission" date="2020-01" db="EMBL/GenBank/DDBJ databases">
        <authorList>
            <consortium name="DOE Joint Genome Institute"/>
            <person name="Haridas S."/>
            <person name="Albert R."/>
            <person name="Binder M."/>
            <person name="Bloem J."/>
            <person name="Labutti K."/>
            <person name="Salamov A."/>
            <person name="Andreopoulos B."/>
            <person name="Baker S.E."/>
            <person name="Barry K."/>
            <person name="Bills G."/>
            <person name="Bluhm B.H."/>
            <person name="Cannon C."/>
            <person name="Castanera R."/>
            <person name="Culley D.E."/>
            <person name="Daum C."/>
            <person name="Ezra D."/>
            <person name="Gonzalez J.B."/>
            <person name="Henrissat B."/>
            <person name="Kuo A."/>
            <person name="Liang C."/>
            <person name="Lipzen A."/>
            <person name="Lutzoni F."/>
            <person name="Magnuson J."/>
            <person name="Mondo S."/>
            <person name="Nolan M."/>
            <person name="Ohm R."/>
            <person name="Pangilinan J."/>
            <person name="Park H.-J."/>
            <person name="Ramirez L."/>
            <person name="Alfaro M."/>
            <person name="Sun H."/>
            <person name="Tritt A."/>
            <person name="Yoshinaga Y."/>
            <person name="Zwiers L.-H."/>
            <person name="Turgeon B.G."/>
            <person name="Goodwin S.B."/>
            <person name="Spatafora J.W."/>
            <person name="Crous P.W."/>
            <person name="Grigoriev I.V."/>
        </authorList>
    </citation>
    <scope>NUCLEOTIDE SEQUENCE</scope>
    <source>
        <strain evidence="3">CBS 342.82</strain>
    </source>
</reference>
<dbReference type="AlphaFoldDB" id="A0A6J3M858"/>
<evidence type="ECO:0000313" key="3">
    <source>
        <dbReference type="RefSeq" id="XP_033460068.1"/>
    </source>
</evidence>
<dbReference type="Proteomes" id="UP000504637">
    <property type="component" value="Unplaced"/>
</dbReference>
<feature type="compositionally biased region" description="Low complexity" evidence="1">
    <location>
        <begin position="49"/>
        <end position="61"/>
    </location>
</feature>
<accession>A0A6J3M858</accession>
<feature type="region of interest" description="Disordered" evidence="1">
    <location>
        <begin position="1"/>
        <end position="99"/>
    </location>
</feature>
<gene>
    <name evidence="3" type="ORF">K489DRAFT_380428</name>
</gene>
<evidence type="ECO:0000256" key="1">
    <source>
        <dbReference type="SAM" id="MobiDB-lite"/>
    </source>
</evidence>
<sequence length="359" mass="38221">MTELKGGKFQPAADPSINKGQALSRPASDASHTGTLRDDLPPAYDDLQPGGNPSGPSFGGPAVVQAANSSPATQADPSARQKLHPSEVGPTTDQPFHFPTNAVPAYNALDPVRRPLAIPQLQPKETSPFLEAYPVCLLSFGIPEESWLSFVDTLSAFLNAAVGTQAVQHAVDLAYTLGEAHKDWALSQKDAAMDLGRKAQRGDLIGVIGGTLGLTLGTAGHIVDSVLKFPGRLVKRPQSPRDRADAYVATANKDWLNARGLHARIVDTEQLAEVADATLDDFVKSARKAKSVGEQFSGLSTWIAEMHIGEAKDIRAKGDKAKLPMAAAPALDITKKTLWLTMLKLDEEEMAMAQQGVPL</sequence>
<reference evidence="3" key="3">
    <citation type="submission" date="2025-08" db="UniProtKB">
        <authorList>
            <consortium name="RefSeq"/>
        </authorList>
    </citation>
    <scope>IDENTIFICATION</scope>
    <source>
        <strain evidence="3">CBS 342.82</strain>
    </source>
</reference>
<protein>
    <submittedName>
        <fullName evidence="3">Uncharacterized protein</fullName>
    </submittedName>
</protein>
<dbReference type="RefSeq" id="XP_033460068.1">
    <property type="nucleotide sequence ID" value="XM_033604875.1"/>
</dbReference>
<keyword evidence="2" id="KW-1185">Reference proteome</keyword>
<feature type="compositionally biased region" description="Polar residues" evidence="1">
    <location>
        <begin position="66"/>
        <end position="76"/>
    </location>
</feature>
<organism evidence="3">
    <name type="scientific">Dissoconium aciculare CBS 342.82</name>
    <dbReference type="NCBI Taxonomy" id="1314786"/>
    <lineage>
        <taxon>Eukaryota</taxon>
        <taxon>Fungi</taxon>
        <taxon>Dikarya</taxon>
        <taxon>Ascomycota</taxon>
        <taxon>Pezizomycotina</taxon>
        <taxon>Dothideomycetes</taxon>
        <taxon>Dothideomycetidae</taxon>
        <taxon>Mycosphaerellales</taxon>
        <taxon>Dissoconiaceae</taxon>
        <taxon>Dissoconium</taxon>
    </lineage>
</organism>